<gene>
    <name evidence="1" type="ORF">KT99_15572</name>
</gene>
<reference evidence="1 2" key="1">
    <citation type="submission" date="2007-10" db="EMBL/GenBank/DDBJ databases">
        <authorList>
            <person name="Yayanos A."/>
            <person name="Ferriera S."/>
            <person name="Johnson J."/>
            <person name="Kravitz S."/>
            <person name="Halpern A."/>
            <person name="Remington K."/>
            <person name="Beeson K."/>
            <person name="Tran B."/>
            <person name="Rogers Y.-H."/>
            <person name="Friedman R."/>
            <person name="Venter J.C."/>
        </authorList>
    </citation>
    <scope>NUCLEOTIDE SEQUENCE [LARGE SCALE GENOMIC DNA]</scope>
    <source>
        <strain evidence="1 2">KT99</strain>
    </source>
</reference>
<sequence length="50" mass="5388">MGGSVSERQGDEKFHLLSEAEGLWPPRGSVACPKGELSLAIVLMSERQGF</sequence>
<accession>A9D9W1</accession>
<proteinExistence type="predicted"/>
<dbReference type="Proteomes" id="UP000005839">
    <property type="component" value="Unassembled WGS sequence"/>
</dbReference>
<organism evidence="1 2">
    <name type="scientific">Shewanella benthica KT99</name>
    <dbReference type="NCBI Taxonomy" id="314608"/>
    <lineage>
        <taxon>Bacteria</taxon>
        <taxon>Pseudomonadati</taxon>
        <taxon>Pseudomonadota</taxon>
        <taxon>Gammaproteobacteria</taxon>
        <taxon>Alteromonadales</taxon>
        <taxon>Shewanellaceae</taxon>
        <taxon>Shewanella</taxon>
    </lineage>
</organism>
<evidence type="ECO:0000313" key="1">
    <source>
        <dbReference type="EMBL" id="EDQ00660.1"/>
    </source>
</evidence>
<protein>
    <submittedName>
        <fullName evidence="1">Uncharacterized protein</fullName>
    </submittedName>
</protein>
<evidence type="ECO:0000313" key="2">
    <source>
        <dbReference type="Proteomes" id="UP000005839"/>
    </source>
</evidence>
<name>A9D9W1_9GAMM</name>
<dbReference type="EMBL" id="ABIC01000017">
    <property type="protein sequence ID" value="EDQ00660.1"/>
    <property type="molecule type" value="Genomic_DNA"/>
</dbReference>
<comment type="caution">
    <text evidence="1">The sequence shown here is derived from an EMBL/GenBank/DDBJ whole genome shotgun (WGS) entry which is preliminary data.</text>
</comment>
<dbReference type="AlphaFoldDB" id="A9D9W1"/>
<keyword evidence="2" id="KW-1185">Reference proteome</keyword>
<feature type="non-terminal residue" evidence="1">
    <location>
        <position position="50"/>
    </location>
</feature>